<proteinExistence type="inferred from homology"/>
<dbReference type="RefSeq" id="XP_011201219.1">
    <property type="nucleotide sequence ID" value="XM_011202917.3"/>
</dbReference>
<keyword evidence="13" id="KW-1185">Reference proteome</keyword>
<dbReference type="OrthoDB" id="2418081at2759"/>
<comment type="catalytic activity">
    <reaction evidence="9">
        <text>S-hexadecanoyl-L-cysteinyl-[protein] + H2O = L-cysteinyl-[protein] + hexadecanoate + H(+)</text>
        <dbReference type="Rhea" id="RHEA:19233"/>
        <dbReference type="Rhea" id="RHEA-COMP:10131"/>
        <dbReference type="Rhea" id="RHEA-COMP:11032"/>
        <dbReference type="ChEBI" id="CHEBI:7896"/>
        <dbReference type="ChEBI" id="CHEBI:15377"/>
        <dbReference type="ChEBI" id="CHEBI:15378"/>
        <dbReference type="ChEBI" id="CHEBI:29950"/>
        <dbReference type="ChEBI" id="CHEBI:74151"/>
        <dbReference type="EC" id="3.1.2.22"/>
    </reaction>
</comment>
<dbReference type="EC" id="3.1.2.22" evidence="3"/>
<evidence type="ECO:0000313" key="15">
    <source>
        <dbReference type="RefSeq" id="XP_011201220.1"/>
    </source>
</evidence>
<keyword evidence="7" id="KW-0443">Lipid metabolism</keyword>
<comment type="similarity">
    <text evidence="2">Belongs to the AB hydrolase superfamily. AB hydrolase 2 family.</text>
</comment>
<dbReference type="Pfam" id="PF02230">
    <property type="entry name" value="Abhydrolase_2"/>
    <property type="match status" value="1"/>
</dbReference>
<comment type="catalytic activity">
    <reaction evidence="10">
        <text>1-hexadecanoyl-sn-glycero-3-phosphocholine + H2O = sn-glycerol 3-phosphocholine + hexadecanoate + H(+)</text>
        <dbReference type="Rhea" id="RHEA:40435"/>
        <dbReference type="ChEBI" id="CHEBI:7896"/>
        <dbReference type="ChEBI" id="CHEBI:15377"/>
        <dbReference type="ChEBI" id="CHEBI:15378"/>
        <dbReference type="ChEBI" id="CHEBI:16870"/>
        <dbReference type="ChEBI" id="CHEBI:72998"/>
    </reaction>
    <physiologicalReaction direction="left-to-right" evidence="10">
        <dbReference type="Rhea" id="RHEA:40436"/>
    </physiologicalReaction>
</comment>
<dbReference type="PANTHER" id="PTHR10655">
    <property type="entry name" value="LYSOPHOSPHOLIPASE-RELATED"/>
    <property type="match status" value="1"/>
</dbReference>
<evidence type="ECO:0000256" key="8">
    <source>
        <dbReference type="ARBA" id="ARBA00031195"/>
    </source>
</evidence>
<organism evidence="12">
    <name type="scientific">Bactrocera dorsalis</name>
    <name type="common">Oriental fruit fly</name>
    <name type="synonym">Dacus dorsalis</name>
    <dbReference type="NCBI Taxonomy" id="27457"/>
    <lineage>
        <taxon>Eukaryota</taxon>
        <taxon>Metazoa</taxon>
        <taxon>Ecdysozoa</taxon>
        <taxon>Arthropoda</taxon>
        <taxon>Hexapoda</taxon>
        <taxon>Insecta</taxon>
        <taxon>Pterygota</taxon>
        <taxon>Neoptera</taxon>
        <taxon>Endopterygota</taxon>
        <taxon>Diptera</taxon>
        <taxon>Brachycera</taxon>
        <taxon>Muscomorpha</taxon>
        <taxon>Tephritoidea</taxon>
        <taxon>Tephritidae</taxon>
        <taxon>Bactrocera</taxon>
        <taxon>Bactrocera</taxon>
    </lineage>
</organism>
<dbReference type="GO" id="GO:0006631">
    <property type="term" value="P:fatty acid metabolic process"/>
    <property type="evidence" value="ECO:0007669"/>
    <property type="project" value="UniProtKB-KW"/>
</dbReference>
<dbReference type="InterPro" id="IPR029058">
    <property type="entry name" value="AB_hydrolase_fold"/>
</dbReference>
<evidence type="ECO:0000313" key="12">
    <source>
        <dbReference type="EMBL" id="JAC46711.1"/>
    </source>
</evidence>
<dbReference type="OMA" id="GLTYPHK"/>
<accession>A0A034VTV0</accession>
<dbReference type="EMBL" id="GAKP01012241">
    <property type="protein sequence ID" value="JAC46711.1"/>
    <property type="molecule type" value="Transcribed_RNA"/>
</dbReference>
<dbReference type="GeneID" id="105224741"/>
<dbReference type="RefSeq" id="XP_019845268.1">
    <property type="nucleotide sequence ID" value="XM_019989709.2"/>
</dbReference>
<dbReference type="EMBL" id="GAKP01012243">
    <property type="protein sequence ID" value="JAC46709.1"/>
    <property type="molecule type" value="Transcribed_RNA"/>
</dbReference>
<evidence type="ECO:0000256" key="6">
    <source>
        <dbReference type="ARBA" id="ARBA00022832"/>
    </source>
</evidence>
<dbReference type="CTD" id="59176"/>
<gene>
    <name evidence="12" type="primary">LYPA2</name>
    <name evidence="14 15 16 17 18" type="synonym">LOC105224741</name>
</gene>
<dbReference type="InterPro" id="IPR050565">
    <property type="entry name" value="LYPA1-2/EST-like"/>
</dbReference>
<evidence type="ECO:0000256" key="1">
    <source>
        <dbReference type="ARBA" id="ARBA00004496"/>
    </source>
</evidence>
<dbReference type="PANTHER" id="PTHR10655:SF68">
    <property type="entry name" value="PALMITOYL-PROTEIN HYDROLASE"/>
    <property type="match status" value="1"/>
</dbReference>
<dbReference type="Gene3D" id="3.40.50.1820">
    <property type="entry name" value="alpha/beta hydrolase"/>
    <property type="match status" value="1"/>
</dbReference>
<sequence length="241" mass="25887">MSIAPVIIEATAKHTSTLIFMHGLGDTGHGWSSALATIRPPSMKVICPTAPTMPVSLNAGFRMPSWFDLRTLDITGPEDEEGIKSAAQNIKSMIDDEVTKGIASNRIVLGGFSQGGALALYTALTYNQPLAGVVALSCWLPLHKQFPGMKTNSDEMPVFQAHGDFDPVVPYKFGQLSASYLKTFMKKVTFKTYNGLSHSSSDDEMDDVRDVLASWSGDSRKSDTSTVDASGNATAQCCLIS</sequence>
<keyword evidence="6" id="KW-0276">Fatty acid metabolism</keyword>
<dbReference type="InterPro" id="IPR003140">
    <property type="entry name" value="PLipase/COase/thioEstase"/>
</dbReference>
<evidence type="ECO:0000313" key="17">
    <source>
        <dbReference type="RefSeq" id="XP_019845267.1"/>
    </source>
</evidence>
<dbReference type="AlphaFoldDB" id="A0A034VTV0"/>
<evidence type="ECO:0000259" key="11">
    <source>
        <dbReference type="Pfam" id="PF02230"/>
    </source>
</evidence>
<evidence type="ECO:0000313" key="14">
    <source>
        <dbReference type="RefSeq" id="XP_011201219.1"/>
    </source>
</evidence>
<evidence type="ECO:0000313" key="16">
    <source>
        <dbReference type="RefSeq" id="XP_011201224.1"/>
    </source>
</evidence>
<evidence type="ECO:0000256" key="7">
    <source>
        <dbReference type="ARBA" id="ARBA00023098"/>
    </source>
</evidence>
<evidence type="ECO:0000256" key="5">
    <source>
        <dbReference type="ARBA" id="ARBA00022801"/>
    </source>
</evidence>
<dbReference type="RefSeq" id="XP_011201220.1">
    <property type="nucleotide sequence ID" value="XM_011202918.3"/>
</dbReference>
<name>A0A034VTV0_BACDO</name>
<evidence type="ECO:0000256" key="10">
    <source>
        <dbReference type="ARBA" id="ARBA00048656"/>
    </source>
</evidence>
<reference evidence="12" key="1">
    <citation type="journal article" date="2014" name="BMC Genomics">
        <title>Characterizing the developmental transcriptome of the oriental fruit fly, Bactrocera dorsalis (Diptera: Tephritidae) through comparative genomic analysis with Drosophila melanogaster utilizing modENCODE datasets.</title>
        <authorList>
            <person name="Geib S.M."/>
            <person name="Calla B."/>
            <person name="Hall B."/>
            <person name="Hou S."/>
            <person name="Manoukis N.C."/>
        </authorList>
    </citation>
    <scope>NUCLEOTIDE SEQUENCE</scope>
    <source>
        <strain evidence="12">Punador</strain>
    </source>
</reference>
<dbReference type="RefSeq" id="XP_011201224.1">
    <property type="nucleotide sequence ID" value="XM_011202922.3"/>
</dbReference>
<evidence type="ECO:0000256" key="2">
    <source>
        <dbReference type="ARBA" id="ARBA00006499"/>
    </source>
</evidence>
<dbReference type="EMBL" id="GAKP01012236">
    <property type="protein sequence ID" value="JAC46716.1"/>
    <property type="molecule type" value="Transcribed_RNA"/>
</dbReference>
<dbReference type="EMBL" id="GAKP01012238">
    <property type="protein sequence ID" value="JAC46714.1"/>
    <property type="molecule type" value="Transcribed_RNA"/>
</dbReference>
<dbReference type="RefSeq" id="XP_019845267.1">
    <property type="nucleotide sequence ID" value="XM_019989708.2"/>
</dbReference>
<dbReference type="FunFam" id="3.40.50.1820:FF:000010">
    <property type="entry name" value="Acyl-protein thioesterase 2"/>
    <property type="match status" value="1"/>
</dbReference>
<comment type="subcellular location">
    <subcellularLocation>
        <location evidence="1">Cytoplasm</location>
    </subcellularLocation>
</comment>
<keyword evidence="4" id="KW-0963">Cytoplasm</keyword>
<dbReference type="GO" id="GO:0008474">
    <property type="term" value="F:palmitoyl-(protein) hydrolase activity"/>
    <property type="evidence" value="ECO:0007669"/>
    <property type="project" value="UniProtKB-EC"/>
</dbReference>
<dbReference type="KEGG" id="bdr:105224741"/>
<keyword evidence="5" id="KW-0378">Hydrolase</keyword>
<evidence type="ECO:0000313" key="13">
    <source>
        <dbReference type="Proteomes" id="UP001652620"/>
    </source>
</evidence>
<reference evidence="14 15" key="2">
    <citation type="submission" date="2025-04" db="UniProtKB">
        <authorList>
            <consortium name="RefSeq"/>
        </authorList>
    </citation>
    <scope>IDENTIFICATION</scope>
    <source>
        <strain evidence="14 15">Punador</strain>
    </source>
</reference>
<dbReference type="GO" id="GO:0005737">
    <property type="term" value="C:cytoplasm"/>
    <property type="evidence" value="ECO:0007669"/>
    <property type="project" value="UniProtKB-SubCell"/>
</dbReference>
<evidence type="ECO:0000256" key="3">
    <source>
        <dbReference type="ARBA" id="ARBA00012423"/>
    </source>
</evidence>
<evidence type="ECO:0000313" key="18">
    <source>
        <dbReference type="RefSeq" id="XP_019845268.1"/>
    </source>
</evidence>
<dbReference type="GO" id="GO:0052689">
    <property type="term" value="F:carboxylic ester hydrolase activity"/>
    <property type="evidence" value="ECO:0007669"/>
    <property type="project" value="TreeGrafter"/>
</dbReference>
<dbReference type="SUPFAM" id="SSF53474">
    <property type="entry name" value="alpha/beta-Hydrolases"/>
    <property type="match status" value="1"/>
</dbReference>
<protein>
    <recommendedName>
        <fullName evidence="3">palmitoyl-protein hydrolase</fullName>
        <ecNumber evidence="3">3.1.2.22</ecNumber>
    </recommendedName>
    <alternativeName>
        <fullName evidence="8">Palmitoyl-protein hydrolase</fullName>
    </alternativeName>
</protein>
<evidence type="ECO:0000256" key="9">
    <source>
        <dbReference type="ARBA" id="ARBA00047337"/>
    </source>
</evidence>
<evidence type="ECO:0000256" key="4">
    <source>
        <dbReference type="ARBA" id="ARBA00022490"/>
    </source>
</evidence>
<dbReference type="Proteomes" id="UP001652620">
    <property type="component" value="Chromosome 5"/>
</dbReference>
<dbReference type="EMBL" id="GAKP01012235">
    <property type="protein sequence ID" value="JAC46717.1"/>
    <property type="molecule type" value="Transcribed_RNA"/>
</dbReference>
<feature type="domain" description="Phospholipase/carboxylesterase/thioesterase" evidence="11">
    <location>
        <begin position="5"/>
        <end position="215"/>
    </location>
</feature>